<evidence type="ECO:0000256" key="3">
    <source>
        <dbReference type="ARBA" id="ARBA00012098"/>
    </source>
</evidence>
<comment type="pathway">
    <text evidence="7">Carbohydrate biosynthesis; dTDP-L-rhamnose biosynthesis.</text>
</comment>
<dbReference type="Gene3D" id="2.60.120.10">
    <property type="entry name" value="Jelly Rolls"/>
    <property type="match status" value="1"/>
</dbReference>
<keyword evidence="7 8" id="KW-0413">Isomerase</keyword>
<dbReference type="Proteomes" id="UP000192042">
    <property type="component" value="Chromosome I"/>
</dbReference>
<dbReference type="RefSeq" id="WP_080885393.1">
    <property type="nucleotide sequence ID" value="NZ_LT828648.1"/>
</dbReference>
<dbReference type="NCBIfam" id="TIGR01221">
    <property type="entry name" value="rmlC"/>
    <property type="match status" value="1"/>
</dbReference>
<reference evidence="8 9" key="1">
    <citation type="submission" date="2017-03" db="EMBL/GenBank/DDBJ databases">
        <authorList>
            <person name="Afonso C.L."/>
            <person name="Miller P.J."/>
            <person name="Scott M.A."/>
            <person name="Spackman E."/>
            <person name="Goraichik I."/>
            <person name="Dimitrov K.M."/>
            <person name="Suarez D.L."/>
            <person name="Swayne D.E."/>
        </authorList>
    </citation>
    <scope>NUCLEOTIDE SEQUENCE [LARGE SCALE GENOMIC DNA]</scope>
    <source>
        <strain evidence="8">Genome sequencing of Nitrospira japonica strain NJ11</strain>
    </source>
</reference>
<comment type="similarity">
    <text evidence="7">Belongs to the dTDP-4-dehydrorhamnose 3,5-epimerase family.</text>
</comment>
<feature type="active site" description="Proton acceptor" evidence="5">
    <location>
        <position position="61"/>
    </location>
</feature>
<evidence type="ECO:0000256" key="1">
    <source>
        <dbReference type="ARBA" id="ARBA00001298"/>
    </source>
</evidence>
<dbReference type="PANTHER" id="PTHR21047">
    <property type="entry name" value="DTDP-6-DEOXY-D-GLUCOSE-3,5 EPIMERASE"/>
    <property type="match status" value="1"/>
</dbReference>
<dbReference type="STRING" id="1325564.NSJP_0589"/>
<dbReference type="GO" id="GO:0019305">
    <property type="term" value="P:dTDP-rhamnose biosynthetic process"/>
    <property type="evidence" value="ECO:0007669"/>
    <property type="project" value="UniProtKB-UniRule"/>
</dbReference>
<proteinExistence type="inferred from homology"/>
<comment type="function">
    <text evidence="2 7">Catalyzes the epimerization of the C3' and C5'positions of dTDP-6-deoxy-D-xylo-4-hexulose, forming dTDP-6-deoxy-L-lyxo-4-hexulose.</text>
</comment>
<dbReference type="CDD" id="cd00438">
    <property type="entry name" value="cupin_RmlC"/>
    <property type="match status" value="1"/>
</dbReference>
<dbReference type="EC" id="5.1.3.13" evidence="3 7"/>
<evidence type="ECO:0000256" key="7">
    <source>
        <dbReference type="RuleBase" id="RU364069"/>
    </source>
</evidence>
<dbReference type="InterPro" id="IPR000888">
    <property type="entry name" value="RmlC-like"/>
</dbReference>
<dbReference type="GO" id="GO:0000271">
    <property type="term" value="P:polysaccharide biosynthetic process"/>
    <property type="evidence" value="ECO:0007669"/>
    <property type="project" value="TreeGrafter"/>
</dbReference>
<dbReference type="OrthoDB" id="9800680at2"/>
<feature type="site" description="Participates in a stacking interaction with the thymidine ring of dTDP-4-oxo-6-deoxyglucose" evidence="6">
    <location>
        <position position="136"/>
    </location>
</feature>
<protein>
    <recommendedName>
        <fullName evidence="4 7">dTDP-4-dehydrorhamnose 3,5-epimerase</fullName>
        <ecNumber evidence="3 7">5.1.3.13</ecNumber>
    </recommendedName>
    <alternativeName>
        <fullName evidence="7">Thymidine diphospho-4-keto-rhamnose 3,5-epimerase</fullName>
    </alternativeName>
</protein>
<dbReference type="EMBL" id="LT828648">
    <property type="protein sequence ID" value="SLM46761.1"/>
    <property type="molecule type" value="Genomic_DNA"/>
</dbReference>
<accession>A0A1W1I1A2</accession>
<name>A0A1W1I1A2_9BACT</name>
<evidence type="ECO:0000313" key="8">
    <source>
        <dbReference type="EMBL" id="SLM46761.1"/>
    </source>
</evidence>
<dbReference type="PANTHER" id="PTHR21047:SF2">
    <property type="entry name" value="THYMIDINE DIPHOSPHO-4-KETO-RHAMNOSE 3,5-EPIMERASE"/>
    <property type="match status" value="1"/>
</dbReference>
<comment type="subunit">
    <text evidence="7">Homodimer.</text>
</comment>
<sequence length="193" mass="21647">MRVTTIDIPGVLLLEPTVLRDHRGFFAETYQVQRYRDAGLAESFVQDNLSRSVRGTLRGLHFQEPHAQGKLIMALEGSVYDVVVDIRVGSPTFGRWYGLELSDGNLRQIYVPPGCAHGFCVTSETAIFLYKCTDYYSPRHERGVLWNDPALAISWPISDPILSAKDRQYPPLAAMKDELPSYRAASNAGLKSR</sequence>
<dbReference type="UniPathway" id="UPA00124"/>
<dbReference type="GO" id="GO:0008830">
    <property type="term" value="F:dTDP-4-dehydrorhamnose 3,5-epimerase activity"/>
    <property type="evidence" value="ECO:0007669"/>
    <property type="project" value="UniProtKB-UniRule"/>
</dbReference>
<dbReference type="AlphaFoldDB" id="A0A1W1I1A2"/>
<comment type="catalytic activity">
    <reaction evidence="1 7">
        <text>dTDP-4-dehydro-6-deoxy-alpha-D-glucose = dTDP-4-dehydro-beta-L-rhamnose</text>
        <dbReference type="Rhea" id="RHEA:16969"/>
        <dbReference type="ChEBI" id="CHEBI:57649"/>
        <dbReference type="ChEBI" id="CHEBI:62830"/>
        <dbReference type="EC" id="5.1.3.13"/>
    </reaction>
</comment>
<evidence type="ECO:0000256" key="5">
    <source>
        <dbReference type="PIRSR" id="PIRSR600888-1"/>
    </source>
</evidence>
<keyword evidence="9" id="KW-1185">Reference proteome</keyword>
<dbReference type="InterPro" id="IPR014710">
    <property type="entry name" value="RmlC-like_jellyroll"/>
</dbReference>
<evidence type="ECO:0000256" key="6">
    <source>
        <dbReference type="PIRSR" id="PIRSR600888-3"/>
    </source>
</evidence>
<feature type="active site" description="Proton donor" evidence="5">
    <location>
        <position position="130"/>
    </location>
</feature>
<dbReference type="InterPro" id="IPR011051">
    <property type="entry name" value="RmlC_Cupin_sf"/>
</dbReference>
<dbReference type="KEGG" id="nja:NSJP_0589"/>
<evidence type="ECO:0000256" key="2">
    <source>
        <dbReference type="ARBA" id="ARBA00001997"/>
    </source>
</evidence>
<dbReference type="SUPFAM" id="SSF51182">
    <property type="entry name" value="RmlC-like cupins"/>
    <property type="match status" value="1"/>
</dbReference>
<evidence type="ECO:0000256" key="4">
    <source>
        <dbReference type="ARBA" id="ARBA00019595"/>
    </source>
</evidence>
<dbReference type="Pfam" id="PF00908">
    <property type="entry name" value="dTDP_sugar_isom"/>
    <property type="match status" value="1"/>
</dbReference>
<gene>
    <name evidence="8" type="primary">rmlC</name>
    <name evidence="8" type="ORF">NSJP_0589</name>
</gene>
<evidence type="ECO:0000313" key="9">
    <source>
        <dbReference type="Proteomes" id="UP000192042"/>
    </source>
</evidence>
<dbReference type="GO" id="GO:0005829">
    <property type="term" value="C:cytosol"/>
    <property type="evidence" value="ECO:0007669"/>
    <property type="project" value="TreeGrafter"/>
</dbReference>
<organism evidence="8 9">
    <name type="scientific">Nitrospira japonica</name>
    <dbReference type="NCBI Taxonomy" id="1325564"/>
    <lineage>
        <taxon>Bacteria</taxon>
        <taxon>Pseudomonadati</taxon>
        <taxon>Nitrospirota</taxon>
        <taxon>Nitrospiria</taxon>
        <taxon>Nitrospirales</taxon>
        <taxon>Nitrospiraceae</taxon>
        <taxon>Nitrospira</taxon>
    </lineage>
</organism>